<dbReference type="SUPFAM" id="SSF52743">
    <property type="entry name" value="Subtilisin-like"/>
    <property type="match status" value="1"/>
</dbReference>
<dbReference type="PROSITE" id="PS51318">
    <property type="entry name" value="TAT"/>
    <property type="match status" value="1"/>
</dbReference>
<dbReference type="EMBL" id="JACHJR010000001">
    <property type="protein sequence ID" value="MBB4947900.1"/>
    <property type="molecule type" value="Genomic_DNA"/>
</dbReference>
<dbReference type="CDD" id="cd04056">
    <property type="entry name" value="Peptidases_S53"/>
    <property type="match status" value="1"/>
</dbReference>
<dbReference type="GO" id="GO:0046872">
    <property type="term" value="F:metal ion binding"/>
    <property type="evidence" value="ECO:0007669"/>
    <property type="project" value="UniProtKB-KW"/>
</dbReference>
<name>A0A7W7SCE4_9ACTN</name>
<proteinExistence type="predicted"/>
<evidence type="ECO:0000256" key="3">
    <source>
        <dbReference type="ARBA" id="ARBA00022723"/>
    </source>
</evidence>
<dbReference type="InterPro" id="IPR050819">
    <property type="entry name" value="Tripeptidyl-peptidase_I"/>
</dbReference>
<keyword evidence="4" id="KW-0378">Hydrolase</keyword>
<dbReference type="GO" id="GO:0004252">
    <property type="term" value="F:serine-type endopeptidase activity"/>
    <property type="evidence" value="ECO:0007669"/>
    <property type="project" value="InterPro"/>
</dbReference>
<organism evidence="11 12">
    <name type="scientific">Kitasatospora gansuensis</name>
    <dbReference type="NCBI Taxonomy" id="258050"/>
    <lineage>
        <taxon>Bacteria</taxon>
        <taxon>Bacillati</taxon>
        <taxon>Actinomycetota</taxon>
        <taxon>Actinomycetes</taxon>
        <taxon>Kitasatosporales</taxon>
        <taxon>Streptomycetaceae</taxon>
        <taxon>Kitasatospora</taxon>
    </lineage>
</organism>
<protein>
    <submittedName>
        <fullName evidence="11">Subtilase family serine protease</fullName>
    </submittedName>
</protein>
<evidence type="ECO:0000256" key="1">
    <source>
        <dbReference type="ARBA" id="ARBA00001913"/>
    </source>
</evidence>
<keyword evidence="7" id="KW-0865">Zymogen</keyword>
<evidence type="ECO:0000313" key="11">
    <source>
        <dbReference type="EMBL" id="MBB4947900.1"/>
    </source>
</evidence>
<gene>
    <name evidence="11" type="ORF">F4556_003435</name>
</gene>
<keyword evidence="2 11" id="KW-0645">Protease</keyword>
<keyword evidence="3" id="KW-0479">Metal-binding</keyword>
<dbReference type="PROSITE" id="PS51695">
    <property type="entry name" value="SEDOLISIN"/>
    <property type="match status" value="1"/>
</dbReference>
<dbReference type="Proteomes" id="UP000573327">
    <property type="component" value="Unassembled WGS sequence"/>
</dbReference>
<reference evidence="11 12" key="1">
    <citation type="submission" date="2020-08" db="EMBL/GenBank/DDBJ databases">
        <title>Sequencing the genomes of 1000 actinobacteria strains.</title>
        <authorList>
            <person name="Klenk H.-P."/>
        </authorList>
    </citation>
    <scope>NUCLEOTIDE SEQUENCE [LARGE SCALE GENOMIC DNA]</scope>
    <source>
        <strain evidence="11 12">DSM 44786</strain>
    </source>
</reference>
<evidence type="ECO:0000256" key="6">
    <source>
        <dbReference type="ARBA" id="ARBA00022837"/>
    </source>
</evidence>
<dbReference type="InterPro" id="IPR015366">
    <property type="entry name" value="S53_propep"/>
</dbReference>
<feature type="domain" description="Peptidase S53" evidence="10">
    <location>
        <begin position="249"/>
        <end position="615"/>
    </location>
</feature>
<comment type="cofactor">
    <cofactor evidence="1">
        <name>Ca(2+)</name>
        <dbReference type="ChEBI" id="CHEBI:29108"/>
    </cofactor>
</comment>
<evidence type="ECO:0000256" key="2">
    <source>
        <dbReference type="ARBA" id="ARBA00022670"/>
    </source>
</evidence>
<dbReference type="GO" id="GO:0006508">
    <property type="term" value="P:proteolysis"/>
    <property type="evidence" value="ECO:0007669"/>
    <property type="project" value="UniProtKB-KW"/>
</dbReference>
<dbReference type="CDD" id="cd11377">
    <property type="entry name" value="Pro-peptidase_S53"/>
    <property type="match status" value="1"/>
</dbReference>
<evidence type="ECO:0000256" key="4">
    <source>
        <dbReference type="ARBA" id="ARBA00022801"/>
    </source>
</evidence>
<dbReference type="Pfam" id="PF09286">
    <property type="entry name" value="Pro-kuma_activ"/>
    <property type="match status" value="1"/>
</dbReference>
<dbReference type="SUPFAM" id="SSF54897">
    <property type="entry name" value="Protease propeptides/inhibitors"/>
    <property type="match status" value="1"/>
</dbReference>
<evidence type="ECO:0000256" key="8">
    <source>
        <dbReference type="SAM" id="MobiDB-lite"/>
    </source>
</evidence>
<keyword evidence="6" id="KW-0106">Calcium</keyword>
<dbReference type="AlphaFoldDB" id="A0A7W7SCE4"/>
<comment type="caution">
    <text evidence="11">The sequence shown here is derived from an EMBL/GenBank/DDBJ whole genome shotgun (WGS) entry which is preliminary data.</text>
</comment>
<evidence type="ECO:0000313" key="12">
    <source>
        <dbReference type="Proteomes" id="UP000573327"/>
    </source>
</evidence>
<dbReference type="RefSeq" id="WP_184916567.1">
    <property type="nucleotide sequence ID" value="NZ_JACHJR010000001.1"/>
</dbReference>
<evidence type="ECO:0000259" key="10">
    <source>
        <dbReference type="PROSITE" id="PS51695"/>
    </source>
</evidence>
<dbReference type="SMART" id="SM00944">
    <property type="entry name" value="Pro-kuma_activ"/>
    <property type="match status" value="1"/>
</dbReference>
<evidence type="ECO:0000256" key="5">
    <source>
        <dbReference type="ARBA" id="ARBA00022825"/>
    </source>
</evidence>
<evidence type="ECO:0000256" key="7">
    <source>
        <dbReference type="ARBA" id="ARBA00023145"/>
    </source>
</evidence>
<accession>A0A7W7SCE4</accession>
<keyword evidence="12" id="KW-1185">Reference proteome</keyword>
<dbReference type="InterPro" id="IPR036852">
    <property type="entry name" value="Peptidase_S8/S53_dom_sf"/>
</dbReference>
<dbReference type="PANTHER" id="PTHR14218:SF15">
    <property type="entry name" value="TRIPEPTIDYL-PEPTIDASE 1"/>
    <property type="match status" value="1"/>
</dbReference>
<dbReference type="InterPro" id="IPR030400">
    <property type="entry name" value="Sedolisin_dom"/>
</dbReference>
<evidence type="ECO:0000256" key="9">
    <source>
        <dbReference type="SAM" id="SignalP"/>
    </source>
</evidence>
<sequence>MQRARRSAGRATALIAATAALVAGAGLPVATATAADSATERVGSAPVAPKGAVRTDAPTGGTELDLSITLEPRNAAELAGFVNAVSTPGSPQYGQYLATGEFGRRFGATPAAVESVRKALRAAGLTPGEVGANGLTIPVKATVEQAAKAFDTGFAGYRLADGSTALANTEAPALRGGAAKLVAGVTGLETVGKQKPRNALKQRIAVPRTDATGVEPRNIGSTPSLCSSWRNFLATPNQNSDARYDGVDYYSSGALAEAYDVNGLADGAAGSTVAVISFENYSYEAIQAYQACNGTKAAVSNVRVGGVDAPPDVENGEGGETALDVETIASLAPGASILVYQGANTGQGVLDTYRRVVDENRAQVISVSWGRCEARRDSSAENTLNLTLQQAAAQGQSVVVASGDAGSTDCGSENPTLLNVDSPASQPYATGIGGTSHSGLGKFPGPISVWNTGGGGGGGGVSTRWALSNTTFPWNSATAPGYSNLCGAVAGQTCRQVPDVSALADPNVGYLVADYATASTAYIGIYGGTSGAAPLWAALIAQANASTACAAKGPVGYLNPKLRALTGNSSALNDVTLGNNDIGGVGKYAAAAGYDLASGAGSPKGRGLINALCQALPVQPAGTFKPVQPERLLDTRDTGKVAGLGTASVQVTGRAGVPAGATAAVLNVTVTDVAAGGYLTAYPSGTPKPTSSNLNWAGGLTVPNLVTVPIGADGKVNLFNGSGSPSHFIADISGYYVAGTSGSTLTPAGPTRLLDTRENASTLAAGQSLDLQVSGRAGLPASGITAVILNTTVDRAQGGGYLTAWPSGQPRPVSSNLNWVPGQVVPNLVIVPVGANGKVSLFNGSGGRVDVIADVFGYFSADAAGGKFHNAGPKRLMDTRSGQGAPQPAALTNNQVVHLNLDDNGALKGATSVVLNVTVTETTDGGYLNVWPGNTARPGSSNLNWSKGKTIANLVTVPIKDGVVDLAASSGGTTQVIVDLFGYYS</sequence>
<dbReference type="InterPro" id="IPR006311">
    <property type="entry name" value="TAT_signal"/>
</dbReference>
<keyword evidence="5" id="KW-0720">Serine protease</keyword>
<feature type="signal peptide" evidence="9">
    <location>
        <begin position="1"/>
        <end position="34"/>
    </location>
</feature>
<keyword evidence="9" id="KW-0732">Signal</keyword>
<feature type="region of interest" description="Disordered" evidence="8">
    <location>
        <begin position="38"/>
        <end position="61"/>
    </location>
</feature>
<feature type="chain" id="PRO_5030937915" evidence="9">
    <location>
        <begin position="35"/>
        <end position="985"/>
    </location>
</feature>
<dbReference type="Gene3D" id="3.40.50.200">
    <property type="entry name" value="Peptidase S8/S53 domain"/>
    <property type="match status" value="1"/>
</dbReference>
<dbReference type="PANTHER" id="PTHR14218">
    <property type="entry name" value="PROTEASE S8 TRIPEPTIDYL PEPTIDASE I CLN2"/>
    <property type="match status" value="1"/>
</dbReference>
<dbReference type="GO" id="GO:0008240">
    <property type="term" value="F:tripeptidyl-peptidase activity"/>
    <property type="evidence" value="ECO:0007669"/>
    <property type="project" value="TreeGrafter"/>
</dbReference>